<evidence type="ECO:0000313" key="4">
    <source>
        <dbReference type="EMBL" id="GAA4128203.1"/>
    </source>
</evidence>
<keyword evidence="1" id="KW-0808">Transferase</keyword>
<dbReference type="InterPro" id="IPR000182">
    <property type="entry name" value="GNAT_dom"/>
</dbReference>
<dbReference type="SUPFAM" id="SSF55729">
    <property type="entry name" value="Acyl-CoA N-acyltransferases (Nat)"/>
    <property type="match status" value="1"/>
</dbReference>
<dbReference type="EMBL" id="BAABAO010000005">
    <property type="protein sequence ID" value="GAA4128203.1"/>
    <property type="molecule type" value="Genomic_DNA"/>
</dbReference>
<evidence type="ECO:0000313" key="5">
    <source>
        <dbReference type="Proteomes" id="UP001501333"/>
    </source>
</evidence>
<dbReference type="PANTHER" id="PTHR43420">
    <property type="entry name" value="ACETYLTRANSFERASE"/>
    <property type="match status" value="1"/>
</dbReference>
<keyword evidence="2" id="KW-0012">Acyltransferase</keyword>
<name>A0ABP7XZ27_9FLAO</name>
<feature type="domain" description="N-acetyltransferase" evidence="3">
    <location>
        <begin position="1"/>
        <end position="109"/>
    </location>
</feature>
<dbReference type="Gene3D" id="3.40.630.30">
    <property type="match status" value="1"/>
</dbReference>
<protein>
    <recommendedName>
        <fullName evidence="3">N-acetyltransferase domain-containing protein</fullName>
    </recommendedName>
</protein>
<dbReference type="InterPro" id="IPR050680">
    <property type="entry name" value="YpeA/RimI_acetyltransf"/>
</dbReference>
<evidence type="ECO:0000256" key="2">
    <source>
        <dbReference type="ARBA" id="ARBA00023315"/>
    </source>
</evidence>
<dbReference type="Proteomes" id="UP001501333">
    <property type="component" value="Unassembled WGS sequence"/>
</dbReference>
<evidence type="ECO:0000256" key="1">
    <source>
        <dbReference type="ARBA" id="ARBA00022679"/>
    </source>
</evidence>
<reference evidence="5" key="1">
    <citation type="journal article" date="2019" name="Int. J. Syst. Evol. Microbiol.">
        <title>The Global Catalogue of Microorganisms (GCM) 10K type strain sequencing project: providing services to taxonomists for standard genome sequencing and annotation.</title>
        <authorList>
            <consortium name="The Broad Institute Genomics Platform"/>
            <consortium name="The Broad Institute Genome Sequencing Center for Infectious Disease"/>
            <person name="Wu L."/>
            <person name="Ma J."/>
        </authorList>
    </citation>
    <scope>NUCLEOTIDE SEQUENCE [LARGE SCALE GENOMIC DNA]</scope>
    <source>
        <strain evidence="5">JCM 17386</strain>
    </source>
</reference>
<dbReference type="InterPro" id="IPR016181">
    <property type="entry name" value="Acyl_CoA_acyltransferase"/>
</dbReference>
<dbReference type="CDD" id="cd04301">
    <property type="entry name" value="NAT_SF"/>
    <property type="match status" value="1"/>
</dbReference>
<proteinExistence type="predicted"/>
<gene>
    <name evidence="4" type="ORF">GCM10022250_16730</name>
</gene>
<sequence>MIPHNYTQIAVFEKEVCLGLTGCWSATKLWTGKYLEIDNFVVNPDYRSRGIGKLLTDYVEKKALDLNCSSIVLDAFTGNFGAHRFYYNQGYAPKGFHFVKILDEKKLTV</sequence>
<dbReference type="Pfam" id="PF00583">
    <property type="entry name" value="Acetyltransf_1"/>
    <property type="match status" value="1"/>
</dbReference>
<dbReference type="PROSITE" id="PS51186">
    <property type="entry name" value="GNAT"/>
    <property type="match status" value="1"/>
</dbReference>
<evidence type="ECO:0000259" key="3">
    <source>
        <dbReference type="PROSITE" id="PS51186"/>
    </source>
</evidence>
<accession>A0ABP7XZ27</accession>
<comment type="caution">
    <text evidence="4">The sequence shown here is derived from an EMBL/GenBank/DDBJ whole genome shotgun (WGS) entry which is preliminary data.</text>
</comment>
<organism evidence="4 5">
    <name type="scientific">Flavobacterium chungbukense</name>
    <dbReference type="NCBI Taxonomy" id="877464"/>
    <lineage>
        <taxon>Bacteria</taxon>
        <taxon>Pseudomonadati</taxon>
        <taxon>Bacteroidota</taxon>
        <taxon>Flavobacteriia</taxon>
        <taxon>Flavobacteriales</taxon>
        <taxon>Flavobacteriaceae</taxon>
        <taxon>Flavobacterium</taxon>
    </lineage>
</organism>
<keyword evidence="5" id="KW-1185">Reference proteome</keyword>